<dbReference type="EMBL" id="PQIB02000004">
    <property type="protein sequence ID" value="RLN24257.1"/>
    <property type="molecule type" value="Genomic_DNA"/>
</dbReference>
<organism evidence="3 4">
    <name type="scientific">Panicum miliaceum</name>
    <name type="common">Proso millet</name>
    <name type="synonym">Broomcorn millet</name>
    <dbReference type="NCBI Taxonomy" id="4540"/>
    <lineage>
        <taxon>Eukaryota</taxon>
        <taxon>Viridiplantae</taxon>
        <taxon>Streptophyta</taxon>
        <taxon>Embryophyta</taxon>
        <taxon>Tracheophyta</taxon>
        <taxon>Spermatophyta</taxon>
        <taxon>Magnoliopsida</taxon>
        <taxon>Liliopsida</taxon>
        <taxon>Poales</taxon>
        <taxon>Poaceae</taxon>
        <taxon>PACMAD clade</taxon>
        <taxon>Panicoideae</taxon>
        <taxon>Panicodae</taxon>
        <taxon>Paniceae</taxon>
        <taxon>Panicinae</taxon>
        <taxon>Panicum</taxon>
        <taxon>Panicum sect. Panicum</taxon>
    </lineage>
</organism>
<evidence type="ECO:0000313" key="3">
    <source>
        <dbReference type="EMBL" id="RLN24257.1"/>
    </source>
</evidence>
<feature type="transmembrane region" description="Helical" evidence="2">
    <location>
        <begin position="153"/>
        <end position="177"/>
    </location>
</feature>
<feature type="compositionally biased region" description="Basic residues" evidence="1">
    <location>
        <begin position="84"/>
        <end position="93"/>
    </location>
</feature>
<dbReference type="STRING" id="4540.A0A3L6SRS1"/>
<dbReference type="AlphaFoldDB" id="A0A3L6SRS1"/>
<evidence type="ECO:0000256" key="1">
    <source>
        <dbReference type="SAM" id="MobiDB-lite"/>
    </source>
</evidence>
<dbReference type="PANTHER" id="PTHR33782">
    <property type="entry name" value="OS01G0121600 PROTEIN"/>
    <property type="match status" value="1"/>
</dbReference>
<feature type="compositionally biased region" description="Basic and acidic residues" evidence="1">
    <location>
        <begin position="94"/>
        <end position="110"/>
    </location>
</feature>
<protein>
    <submittedName>
        <fullName evidence="3">Uncharacterized protein</fullName>
    </submittedName>
</protein>
<sequence length="189" mass="21040">MRAIFVPSPAIFGQRLYNARELPTPRRRPPSRRGSQPVRPPSFLDDGSARIDRRHQETRRRVAAPAHRALPLLVLPPRRRGVRLRRRRRRRVGGRGDGRPAPADPRDARRGAQLGAAREWAAWEKEWYGTYDADVCELVGALQAFLVSSRPGVGVGILAVLVLAVPASAFVLVSHLLDASRAIITSLHH</sequence>
<keyword evidence="4" id="KW-1185">Reference proteome</keyword>
<feature type="region of interest" description="Disordered" evidence="1">
    <location>
        <begin position="84"/>
        <end position="111"/>
    </location>
</feature>
<keyword evidence="2" id="KW-1133">Transmembrane helix</keyword>
<proteinExistence type="predicted"/>
<keyword evidence="2" id="KW-0812">Transmembrane</keyword>
<name>A0A3L6SRS1_PANMI</name>
<accession>A0A3L6SRS1</accession>
<gene>
    <name evidence="3" type="ORF">C2845_PM07G02500</name>
</gene>
<reference evidence="4" key="1">
    <citation type="journal article" date="2019" name="Nat. Commun.">
        <title>The genome of broomcorn millet.</title>
        <authorList>
            <person name="Zou C."/>
            <person name="Miki D."/>
            <person name="Li D."/>
            <person name="Tang Q."/>
            <person name="Xiao L."/>
            <person name="Rajput S."/>
            <person name="Deng P."/>
            <person name="Jia W."/>
            <person name="Huang R."/>
            <person name="Zhang M."/>
            <person name="Sun Y."/>
            <person name="Hu J."/>
            <person name="Fu X."/>
            <person name="Schnable P.S."/>
            <person name="Li F."/>
            <person name="Zhang H."/>
            <person name="Feng B."/>
            <person name="Zhu X."/>
            <person name="Liu R."/>
            <person name="Schnable J.C."/>
            <person name="Zhu J.-K."/>
            <person name="Zhang H."/>
        </authorList>
    </citation>
    <scope>NUCLEOTIDE SEQUENCE [LARGE SCALE GENOMIC DNA]</scope>
</reference>
<dbReference type="PANTHER" id="PTHR33782:SF15">
    <property type="entry name" value="OS01G0121500 PROTEIN"/>
    <property type="match status" value="1"/>
</dbReference>
<keyword evidence="2" id="KW-0472">Membrane</keyword>
<comment type="caution">
    <text evidence="3">The sequence shown here is derived from an EMBL/GenBank/DDBJ whole genome shotgun (WGS) entry which is preliminary data.</text>
</comment>
<evidence type="ECO:0000256" key="2">
    <source>
        <dbReference type="SAM" id="Phobius"/>
    </source>
</evidence>
<evidence type="ECO:0000313" key="4">
    <source>
        <dbReference type="Proteomes" id="UP000275267"/>
    </source>
</evidence>
<dbReference type="Proteomes" id="UP000275267">
    <property type="component" value="Unassembled WGS sequence"/>
</dbReference>
<feature type="region of interest" description="Disordered" evidence="1">
    <location>
        <begin position="17"/>
        <end position="63"/>
    </location>
</feature>